<reference evidence="3" key="1">
    <citation type="submission" date="2017-03" db="EMBL/GenBank/DDBJ databases">
        <title>Phytopthora megakarya and P. palmivora, two closely related causual agents of cacao black pod achieved similar genome size and gene model numbers by different mechanisms.</title>
        <authorList>
            <person name="Ali S."/>
            <person name="Shao J."/>
            <person name="Larry D.J."/>
            <person name="Kronmiller B."/>
            <person name="Shen D."/>
            <person name="Strem M.D."/>
            <person name="Melnick R.L."/>
            <person name="Guiltinan M.J."/>
            <person name="Tyler B.M."/>
            <person name="Meinhardt L.W."/>
            <person name="Bailey B.A."/>
        </authorList>
    </citation>
    <scope>NUCLEOTIDE SEQUENCE [LARGE SCALE GENOMIC DNA]</scope>
    <source>
        <strain evidence="3">zdho120</strain>
    </source>
</reference>
<dbReference type="EMBL" id="NBNE01003862">
    <property type="protein sequence ID" value="OWZ06676.1"/>
    <property type="molecule type" value="Genomic_DNA"/>
</dbReference>
<organism evidence="2 3">
    <name type="scientific">Phytophthora megakarya</name>
    <dbReference type="NCBI Taxonomy" id="4795"/>
    <lineage>
        <taxon>Eukaryota</taxon>
        <taxon>Sar</taxon>
        <taxon>Stramenopiles</taxon>
        <taxon>Oomycota</taxon>
        <taxon>Peronosporomycetes</taxon>
        <taxon>Peronosporales</taxon>
        <taxon>Peronosporaceae</taxon>
        <taxon>Phytophthora</taxon>
    </lineage>
</organism>
<dbReference type="InterPro" id="IPR043128">
    <property type="entry name" value="Rev_trsase/Diguanyl_cyclase"/>
</dbReference>
<evidence type="ECO:0000313" key="3">
    <source>
        <dbReference type="Proteomes" id="UP000198211"/>
    </source>
</evidence>
<feature type="compositionally biased region" description="Polar residues" evidence="1">
    <location>
        <begin position="26"/>
        <end position="43"/>
    </location>
</feature>
<keyword evidence="2" id="KW-0695">RNA-directed DNA polymerase</keyword>
<dbReference type="Gene3D" id="3.10.10.10">
    <property type="entry name" value="HIV Type 1 Reverse Transcriptase, subunit A, domain 1"/>
    <property type="match status" value="1"/>
</dbReference>
<dbReference type="PANTHER" id="PTHR37984">
    <property type="entry name" value="PROTEIN CBG26694"/>
    <property type="match status" value="1"/>
</dbReference>
<dbReference type="Proteomes" id="UP000198211">
    <property type="component" value="Unassembled WGS sequence"/>
</dbReference>
<dbReference type="OrthoDB" id="115435at2759"/>
<name>A0A225VMD7_9STRA</name>
<dbReference type="STRING" id="4795.A0A225VMD7"/>
<dbReference type="Gene3D" id="3.30.70.270">
    <property type="match status" value="1"/>
</dbReference>
<dbReference type="InterPro" id="IPR050951">
    <property type="entry name" value="Retrovirus_Pol_polyprotein"/>
</dbReference>
<feature type="compositionally biased region" description="Basic and acidic residues" evidence="1">
    <location>
        <begin position="8"/>
        <end position="18"/>
    </location>
</feature>
<sequence>MAQLQDPPRFEVLNRGELVDTDTQTEESPPVTTRMDASTQVSESRLDSPGCDPGDGDTLEDDRKWTTGFEGVQGGQTIAEVHTEQDISETSPEPAPWTPLKKLEMEYERCMWFSAEDLDLERGVPGETSPEDESRMRAILKRHRKIFLGDKNAAPAPARGVVCDLDVGDVKLIALSPRSIGPHVAVKVYELLKKLLENNQIEHSESQWASPIVIVLKKNGVDMRMCMDYRLMNNFIHLSSYPLPLIDDLLVGFQKALWFMSLDMASGFWAIKMTERAKSISTFDSNVIWSENKPLIYQQVINNCLWGFVRLPPEEEAEVDQEVLDYLNLDPQGVALQGAPVVKTSMFHGCCRPWLTK</sequence>
<protein>
    <submittedName>
        <fullName evidence="2">Reverse transcriptase</fullName>
    </submittedName>
</protein>
<dbReference type="AlphaFoldDB" id="A0A225VMD7"/>
<dbReference type="InterPro" id="IPR043502">
    <property type="entry name" value="DNA/RNA_pol_sf"/>
</dbReference>
<proteinExistence type="predicted"/>
<dbReference type="PANTHER" id="PTHR37984:SF5">
    <property type="entry name" value="PROTEIN NYNRIN-LIKE"/>
    <property type="match status" value="1"/>
</dbReference>
<evidence type="ECO:0000313" key="2">
    <source>
        <dbReference type="EMBL" id="OWZ06676.1"/>
    </source>
</evidence>
<evidence type="ECO:0000256" key="1">
    <source>
        <dbReference type="SAM" id="MobiDB-lite"/>
    </source>
</evidence>
<feature type="region of interest" description="Disordered" evidence="1">
    <location>
        <begin position="1"/>
        <end position="63"/>
    </location>
</feature>
<dbReference type="GO" id="GO:0003964">
    <property type="term" value="F:RNA-directed DNA polymerase activity"/>
    <property type="evidence" value="ECO:0007669"/>
    <property type="project" value="UniProtKB-KW"/>
</dbReference>
<keyword evidence="3" id="KW-1185">Reference proteome</keyword>
<keyword evidence="2" id="KW-0808">Transferase</keyword>
<accession>A0A225VMD7</accession>
<keyword evidence="2" id="KW-0548">Nucleotidyltransferase</keyword>
<gene>
    <name evidence="2" type="ORF">PHMEG_00021039</name>
</gene>
<dbReference type="SUPFAM" id="SSF56672">
    <property type="entry name" value="DNA/RNA polymerases"/>
    <property type="match status" value="1"/>
</dbReference>
<comment type="caution">
    <text evidence="2">The sequence shown here is derived from an EMBL/GenBank/DDBJ whole genome shotgun (WGS) entry which is preliminary data.</text>
</comment>